<name>A0A4Q2M121_9MICO</name>
<evidence type="ECO:0000313" key="6">
    <source>
        <dbReference type="Proteomes" id="UP000581087"/>
    </source>
</evidence>
<feature type="compositionally biased region" description="Basic and acidic residues" evidence="1">
    <location>
        <begin position="539"/>
        <end position="557"/>
    </location>
</feature>
<dbReference type="InterPro" id="IPR027417">
    <property type="entry name" value="P-loop_NTPase"/>
</dbReference>
<dbReference type="OrthoDB" id="9758751at2"/>
<evidence type="ECO:0000256" key="1">
    <source>
        <dbReference type="SAM" id="MobiDB-lite"/>
    </source>
</evidence>
<gene>
    <name evidence="3" type="ORF">BJ972_001483</name>
    <name evidence="4" type="ORF">ESP50_15880</name>
</gene>
<dbReference type="Gene3D" id="3.40.50.300">
    <property type="entry name" value="P-loop containing nucleotide triphosphate hydrolases"/>
    <property type="match status" value="2"/>
</dbReference>
<dbReference type="Pfam" id="PF05872">
    <property type="entry name" value="HerA_C"/>
    <property type="match status" value="1"/>
</dbReference>
<organism evidence="4 5">
    <name type="scientific">Agromyces atrinae</name>
    <dbReference type="NCBI Taxonomy" id="592376"/>
    <lineage>
        <taxon>Bacteria</taxon>
        <taxon>Bacillati</taxon>
        <taxon>Actinomycetota</taxon>
        <taxon>Actinomycetes</taxon>
        <taxon>Micrococcales</taxon>
        <taxon>Microbacteriaceae</taxon>
        <taxon>Agromyces</taxon>
    </lineage>
</organism>
<dbReference type="PANTHER" id="PTHR30121:SF6">
    <property type="entry name" value="SLR6007 PROTEIN"/>
    <property type="match status" value="1"/>
</dbReference>
<sequence>MTDDGVQKAREAAAAAAEVAEKLQAEAQEAVRRAEEAAARAREAADAAAAPVNAAPPSSTGPLDAAAIDAIRAGYAFEGPALEMGALVNGDPLADVPVRIPLAMTNRHGLVAGATGTGKTRTLQGLAEQLSAHGVAVFAADIKGDLSGIATPGEGNEKLLARTAAIGQDWTPASFPVEFFSLGGHGQGVPIRATIAGFGPLLLAKALGLNATQESSLGLVFHYAEKNGLALLDLADLRSVLQYLTSDDGKAELDGLGGLSKATVGVILRELIVFAEAGADAFFGEPEIDTSEFLRTADDGRGVISLLEVPGVADKPALYSTFLMWLLADLFNDLPEVGDLDKPKLVFFFDEAHLLFADASKDFLAQVVQTVRLIRSKGVGVFFVTQTPKDVPADVLAQLGSRVQHQLRAFTPDDAKALRATVSTYPRSAYDLEEVLTTLGTGEAIVTVMNEKGAPTPVAWTRLRAPQGLMSPTPEAEIDRAVASSPLLARYGTPVDRESAHEILTARMNAAAAAADAAELAKQQASAAAEFEKQQAAVRKAEERERAKAKAEYDRIMKQTGARSSSGSRPRSTSSKSPLEQILGSPATRTVLTSVLTGIFGTRKRR</sequence>
<dbReference type="InterPro" id="IPR003593">
    <property type="entry name" value="AAA+_ATPase"/>
</dbReference>
<dbReference type="RefSeq" id="WP_129176941.1">
    <property type="nucleotide sequence ID" value="NZ_JACCBI010000001.1"/>
</dbReference>
<evidence type="ECO:0000259" key="2">
    <source>
        <dbReference type="SMART" id="SM00382"/>
    </source>
</evidence>
<keyword evidence="5" id="KW-1185">Reference proteome</keyword>
<dbReference type="Proteomes" id="UP000292686">
    <property type="component" value="Unassembled WGS sequence"/>
</dbReference>
<dbReference type="Proteomes" id="UP000581087">
    <property type="component" value="Unassembled WGS sequence"/>
</dbReference>
<feature type="compositionally biased region" description="Low complexity" evidence="1">
    <location>
        <begin position="46"/>
        <end position="55"/>
    </location>
</feature>
<protein>
    <submittedName>
        <fullName evidence="4">DUF853 family protein</fullName>
    </submittedName>
</protein>
<feature type="region of interest" description="Disordered" evidence="1">
    <location>
        <begin position="28"/>
        <end position="61"/>
    </location>
</feature>
<proteinExistence type="predicted"/>
<dbReference type="InterPro" id="IPR033186">
    <property type="entry name" value="HerA_C"/>
</dbReference>
<feature type="domain" description="AAA+ ATPase" evidence="2">
    <location>
        <begin position="105"/>
        <end position="413"/>
    </location>
</feature>
<evidence type="ECO:0000313" key="3">
    <source>
        <dbReference type="EMBL" id="NYD66964.1"/>
    </source>
</evidence>
<comment type="caution">
    <text evidence="4">The sequence shown here is derived from an EMBL/GenBank/DDBJ whole genome shotgun (WGS) entry which is preliminary data.</text>
</comment>
<reference evidence="4 5" key="1">
    <citation type="submission" date="2019-01" db="EMBL/GenBank/DDBJ databases">
        <title>Agromyces.</title>
        <authorList>
            <person name="Li J."/>
        </authorList>
    </citation>
    <scope>NUCLEOTIDE SEQUENCE [LARGE SCALE GENOMIC DNA]</scope>
    <source>
        <strain evidence="4 5">DSM 23870</strain>
    </source>
</reference>
<dbReference type="EMBL" id="SDPM01000010">
    <property type="protein sequence ID" value="RXZ85408.1"/>
    <property type="molecule type" value="Genomic_DNA"/>
</dbReference>
<dbReference type="SUPFAM" id="SSF52540">
    <property type="entry name" value="P-loop containing nucleoside triphosphate hydrolases"/>
    <property type="match status" value="1"/>
</dbReference>
<feature type="compositionally biased region" description="Basic and acidic residues" evidence="1">
    <location>
        <begin position="28"/>
        <end position="45"/>
    </location>
</feature>
<evidence type="ECO:0000313" key="5">
    <source>
        <dbReference type="Proteomes" id="UP000292686"/>
    </source>
</evidence>
<evidence type="ECO:0000313" key="4">
    <source>
        <dbReference type="EMBL" id="RXZ85408.1"/>
    </source>
</evidence>
<feature type="compositionally biased region" description="Low complexity" evidence="1">
    <location>
        <begin position="563"/>
        <end position="577"/>
    </location>
</feature>
<dbReference type="PANTHER" id="PTHR30121">
    <property type="entry name" value="UNCHARACTERIZED PROTEIN YJGR-RELATED"/>
    <property type="match status" value="1"/>
</dbReference>
<reference evidence="3 6" key="2">
    <citation type="submission" date="2020-07" db="EMBL/GenBank/DDBJ databases">
        <title>Sequencing the genomes of 1000 actinobacteria strains.</title>
        <authorList>
            <person name="Klenk H.-P."/>
        </authorList>
    </citation>
    <scope>NUCLEOTIDE SEQUENCE [LARGE SCALE GENOMIC DNA]</scope>
    <source>
        <strain evidence="3 6">DSM 23870</strain>
    </source>
</reference>
<dbReference type="InterPro" id="IPR051162">
    <property type="entry name" value="T4SS_component"/>
</dbReference>
<dbReference type="SMART" id="SM00382">
    <property type="entry name" value="AAA"/>
    <property type="match status" value="1"/>
</dbReference>
<accession>A0A4Q2M121</accession>
<dbReference type="EMBL" id="JACCBI010000001">
    <property type="protein sequence ID" value="NYD66964.1"/>
    <property type="molecule type" value="Genomic_DNA"/>
</dbReference>
<dbReference type="AlphaFoldDB" id="A0A4Q2M121"/>
<feature type="region of interest" description="Disordered" evidence="1">
    <location>
        <begin position="539"/>
        <end position="585"/>
    </location>
</feature>